<name>A0A292IJN9_9MOLU</name>
<evidence type="ECO:0000313" key="2">
    <source>
        <dbReference type="Proteomes" id="UP000261764"/>
    </source>
</evidence>
<dbReference type="Pfam" id="PF08282">
    <property type="entry name" value="Hydrolase_3"/>
    <property type="match status" value="1"/>
</dbReference>
<dbReference type="InterPro" id="IPR036412">
    <property type="entry name" value="HAD-like_sf"/>
</dbReference>
<evidence type="ECO:0008006" key="3">
    <source>
        <dbReference type="Google" id="ProtNLM"/>
    </source>
</evidence>
<dbReference type="SUPFAM" id="SSF56784">
    <property type="entry name" value="HAD-like"/>
    <property type="match status" value="1"/>
</dbReference>
<evidence type="ECO:0000313" key="1">
    <source>
        <dbReference type="EMBL" id="CDN40816.1"/>
    </source>
</evidence>
<dbReference type="GO" id="GO:0016791">
    <property type="term" value="F:phosphatase activity"/>
    <property type="evidence" value="ECO:0007669"/>
    <property type="project" value="TreeGrafter"/>
</dbReference>
<accession>A0A292IJN9</accession>
<reference evidence="1 2" key="1">
    <citation type="journal article" date="2015" name="Clin. Infect. Dis.">
        <title>Genomic Investigations unmask Mycoplasma amphoriforme, a new respiratory pathogen.</title>
        <authorList>
            <person name="Gillespie S.H."/>
            <person name="Ling C.L."/>
            <person name="Oravcova K."/>
            <person name="Pinheiro M."/>
            <person name="Wells L."/>
            <person name="Bryant J.M."/>
            <person name="McHugh T.D."/>
            <person name="Bebear C."/>
            <person name="Webster D."/>
            <person name="Harris S.R."/>
            <person name="Seth-Smith H.M."/>
            <person name="Thomson N.R."/>
        </authorList>
    </citation>
    <scope>NUCLEOTIDE SEQUENCE [LARGE SCALE GENOMIC DNA]</scope>
    <source>
        <strain evidence="1 2">A39</strain>
    </source>
</reference>
<protein>
    <recommendedName>
        <fullName evidence="3">Cof-like hydrolase</fullName>
    </recommendedName>
</protein>
<dbReference type="SFLD" id="SFLDG01140">
    <property type="entry name" value="C2.B:_Phosphomannomutase_and_P"/>
    <property type="match status" value="1"/>
</dbReference>
<dbReference type="InterPro" id="IPR000150">
    <property type="entry name" value="Cof"/>
</dbReference>
<dbReference type="Proteomes" id="UP000261764">
    <property type="component" value="Chromosome I"/>
</dbReference>
<dbReference type="SFLD" id="SFLDS00003">
    <property type="entry name" value="Haloacid_Dehalogenase"/>
    <property type="match status" value="1"/>
</dbReference>
<dbReference type="Gene3D" id="3.40.50.1000">
    <property type="entry name" value="HAD superfamily/HAD-like"/>
    <property type="match status" value="1"/>
</dbReference>
<dbReference type="GO" id="GO:0005829">
    <property type="term" value="C:cytosol"/>
    <property type="evidence" value="ECO:0007669"/>
    <property type="project" value="TreeGrafter"/>
</dbReference>
<organism evidence="1 2">
    <name type="scientific">Mycoplasma amphoriforme A39</name>
    <dbReference type="NCBI Taxonomy" id="572419"/>
    <lineage>
        <taxon>Bacteria</taxon>
        <taxon>Bacillati</taxon>
        <taxon>Mycoplasmatota</taxon>
        <taxon>Mollicutes</taxon>
        <taxon>Mycoplasmataceae</taxon>
        <taxon>Mycoplasma</taxon>
    </lineage>
</organism>
<dbReference type="PANTHER" id="PTHR10000">
    <property type="entry name" value="PHOSPHOSERINE PHOSPHATASE"/>
    <property type="match status" value="1"/>
</dbReference>
<dbReference type="PANTHER" id="PTHR10000:SF8">
    <property type="entry name" value="HAD SUPERFAMILY HYDROLASE-LIKE, TYPE 3"/>
    <property type="match status" value="1"/>
</dbReference>
<dbReference type="NCBIfam" id="TIGR01484">
    <property type="entry name" value="HAD-SF-IIB"/>
    <property type="match status" value="1"/>
</dbReference>
<dbReference type="Gene3D" id="3.30.1240.10">
    <property type="match status" value="1"/>
</dbReference>
<dbReference type="EMBL" id="HG937516">
    <property type="protein sequence ID" value="CDN40816.1"/>
    <property type="molecule type" value="Genomic_DNA"/>
</dbReference>
<dbReference type="NCBIfam" id="TIGR00099">
    <property type="entry name" value="Cof-subfamily"/>
    <property type="match status" value="1"/>
</dbReference>
<dbReference type="InterPro" id="IPR023214">
    <property type="entry name" value="HAD_sf"/>
</dbReference>
<dbReference type="RefSeq" id="WP_343251448.1">
    <property type="nucleotide sequence ID" value="NZ_HG937516.1"/>
</dbReference>
<dbReference type="GO" id="GO:0000287">
    <property type="term" value="F:magnesium ion binding"/>
    <property type="evidence" value="ECO:0007669"/>
    <property type="project" value="TreeGrafter"/>
</dbReference>
<gene>
    <name evidence="1" type="ORF">MAMA39_06990</name>
</gene>
<sequence length="274" mass="31005">MEKIAITSIKYAYFDMDGTILDDQGKLIFENLQAILRLQNANVKIGIATGRPHYLIKAITSQINLDLPVINNDGTEIYDLKSGTSEIIGLIDKNALKQIGTYLHNHQLGYKAYTNEKIYAYTPNGPVEHQGNREAANHPKENLSNVEQLVKLPILKLMTIVWDLVLFQKVWDHFISIPKLFVRNSNNFLIDLTPDWTSKGYALKLLENRNIIDCKNLLAFGDNENDRIMVQYAKYGVVMGNASNSLKEITPYIAKPNTSAGVAKFINEMIDFNK</sequence>
<dbReference type="InterPro" id="IPR006379">
    <property type="entry name" value="HAD-SF_hydro_IIB"/>
</dbReference>
<proteinExistence type="predicted"/>
<dbReference type="KEGG" id="mamp:MAMA39_06990"/>
<keyword evidence="2" id="KW-1185">Reference proteome</keyword>
<dbReference type="AlphaFoldDB" id="A0A292IJN9"/>